<dbReference type="Gene3D" id="1.10.230.10">
    <property type="entry name" value="Cytochrome P450-Terp, domain 2"/>
    <property type="match status" value="1"/>
</dbReference>
<dbReference type="SUPFAM" id="SSF46955">
    <property type="entry name" value="Putative DNA-binding domain"/>
    <property type="match status" value="1"/>
</dbReference>
<dbReference type="RefSeq" id="WP_184079247.1">
    <property type="nucleotide sequence ID" value="NZ_JACIJP010000002.1"/>
</dbReference>
<comment type="caution">
    <text evidence="3">The sequence shown here is derived from an EMBL/GenBank/DDBJ whole genome shotgun (WGS) entry which is preliminary data.</text>
</comment>
<dbReference type="Gene3D" id="1.10.580.10">
    <property type="entry name" value="Citrate Synthase, domain 1"/>
    <property type="match status" value="1"/>
</dbReference>
<dbReference type="InterPro" id="IPR002020">
    <property type="entry name" value="Citrate_synthase"/>
</dbReference>
<dbReference type="GO" id="GO:0036440">
    <property type="term" value="F:citrate synthase activity"/>
    <property type="evidence" value="ECO:0007669"/>
    <property type="project" value="UniProtKB-EC"/>
</dbReference>
<dbReference type="Proteomes" id="UP000552700">
    <property type="component" value="Unassembled WGS sequence"/>
</dbReference>
<dbReference type="InterPro" id="IPR009061">
    <property type="entry name" value="DNA-bd_dom_put_sf"/>
</dbReference>
<dbReference type="GO" id="GO:0006099">
    <property type="term" value="P:tricarboxylic acid cycle"/>
    <property type="evidence" value="ECO:0007669"/>
    <property type="project" value="UniProtKB-UniPathway"/>
</dbReference>
<dbReference type="SUPFAM" id="SSF48256">
    <property type="entry name" value="Citrate synthase"/>
    <property type="match status" value="1"/>
</dbReference>
<evidence type="ECO:0000256" key="2">
    <source>
        <dbReference type="ARBA" id="ARBA00012972"/>
    </source>
</evidence>
<dbReference type="EC" id="2.3.3.16" evidence="2"/>
<keyword evidence="3" id="KW-0808">Transferase</keyword>
<organism evidence="3 4">
    <name type="scientific">Sphingobium subterraneum</name>
    <dbReference type="NCBI Taxonomy" id="627688"/>
    <lineage>
        <taxon>Bacteria</taxon>
        <taxon>Pseudomonadati</taxon>
        <taxon>Pseudomonadota</taxon>
        <taxon>Alphaproteobacteria</taxon>
        <taxon>Sphingomonadales</taxon>
        <taxon>Sphingomonadaceae</taxon>
        <taxon>Sphingobium</taxon>
    </lineage>
</organism>
<sequence>MTDTDLYIDAAGAADLLGISTATLYAYVSRKGLRSFPVPGTKKRRYWRADIEALRHPSTATDPVTTQMLVKSTSLTLLTETGLFYRGQSAIALADSVTLEDVAMLLWGASSDNFGAVPPGIFSDLPDVHHPDERLPKIDRALSILPIMEYAYPQGADLSPEGFSATSARLVRWFACFISDAAPRHSDQPVHVTISGLSPAPALFGDLIRRALVLAADHELDPTTYAVRAAANTGITPFGAALVGLVAARGQRLRRARALTTARFVQHLVNSRDPAGEMVRLVRAGEPIPGFVSRDAPEGHDPRAAALTGAMREQLADDSDFRRLDHAITAAMDLRQATPEFILPVAFLGLKLGFEEEPLLFSTPGRLVGWLAHAQEQYTASEFIRPRAAYTGILPVRA</sequence>
<dbReference type="InterPro" id="IPR016143">
    <property type="entry name" value="Citrate_synth-like_sm_a-sub"/>
</dbReference>
<reference evidence="3 4" key="1">
    <citation type="submission" date="2020-08" db="EMBL/GenBank/DDBJ databases">
        <title>Genomic Encyclopedia of Type Strains, Phase IV (KMG-IV): sequencing the most valuable type-strain genomes for metagenomic binning, comparative biology and taxonomic classification.</title>
        <authorList>
            <person name="Goeker M."/>
        </authorList>
    </citation>
    <scope>NUCLEOTIDE SEQUENCE [LARGE SCALE GENOMIC DNA]</scope>
    <source>
        <strain evidence="3 4">DSM 102255</strain>
    </source>
</reference>
<name>A0A841J2P3_9SPHN</name>
<dbReference type="InterPro" id="IPR036969">
    <property type="entry name" value="Citrate_synthase_sf"/>
</dbReference>
<gene>
    <name evidence="3" type="ORF">FHS92_001525</name>
</gene>
<protein>
    <recommendedName>
        <fullName evidence="2">citrate synthase (unknown stereospecificity)</fullName>
        <ecNumber evidence="2">2.3.3.16</ecNumber>
    </recommendedName>
</protein>
<dbReference type="InterPro" id="IPR016142">
    <property type="entry name" value="Citrate_synth-like_lrg_a-sub"/>
</dbReference>
<dbReference type="Pfam" id="PF00285">
    <property type="entry name" value="Citrate_synt"/>
    <property type="match status" value="1"/>
</dbReference>
<comment type="pathway">
    <text evidence="1">Carbohydrate metabolism; tricarboxylic acid cycle; isocitrate from oxaloacetate: step 1/2.</text>
</comment>
<keyword evidence="4" id="KW-1185">Reference proteome</keyword>
<accession>A0A841J2P3</accession>
<keyword evidence="3" id="KW-0012">Acyltransferase</keyword>
<dbReference type="UniPathway" id="UPA00223">
    <property type="reaction ID" value="UER00717"/>
</dbReference>
<evidence type="ECO:0000256" key="1">
    <source>
        <dbReference type="ARBA" id="ARBA00004751"/>
    </source>
</evidence>
<dbReference type="EMBL" id="JACIJP010000002">
    <property type="protein sequence ID" value="MBB6123796.1"/>
    <property type="molecule type" value="Genomic_DNA"/>
</dbReference>
<dbReference type="AlphaFoldDB" id="A0A841J2P3"/>
<evidence type="ECO:0000313" key="4">
    <source>
        <dbReference type="Proteomes" id="UP000552700"/>
    </source>
</evidence>
<evidence type="ECO:0000313" key="3">
    <source>
        <dbReference type="EMBL" id="MBB6123796.1"/>
    </source>
</evidence>
<proteinExistence type="predicted"/>